<feature type="chain" id="PRO_5041377893" description="Lipocalin-like domain-containing protein" evidence="1">
    <location>
        <begin position="20"/>
        <end position="271"/>
    </location>
</feature>
<organism evidence="2 3">
    <name type="scientific">Segatella bryantii</name>
    <name type="common">Prevotella bryantii</name>
    <dbReference type="NCBI Taxonomy" id="77095"/>
    <lineage>
        <taxon>Bacteria</taxon>
        <taxon>Pseudomonadati</taxon>
        <taxon>Bacteroidota</taxon>
        <taxon>Bacteroidia</taxon>
        <taxon>Bacteroidales</taxon>
        <taxon>Prevotellaceae</taxon>
        <taxon>Segatella</taxon>
    </lineage>
</organism>
<proteinExistence type="predicted"/>
<feature type="signal peptide" evidence="1">
    <location>
        <begin position="1"/>
        <end position="19"/>
    </location>
</feature>
<evidence type="ECO:0000256" key="1">
    <source>
        <dbReference type="SAM" id="SignalP"/>
    </source>
</evidence>
<reference evidence="2" key="1">
    <citation type="submission" date="2021-08" db="EMBL/GenBank/DDBJ databases">
        <title>Prevotella lacticifex sp. nov., isolated from rumen of cow.</title>
        <authorList>
            <person name="Shinkai T."/>
            <person name="Ikeyama N."/>
            <person name="Kumagai M."/>
            <person name="Ohmori H."/>
            <person name="Sakamoto M."/>
            <person name="Ohkuma M."/>
            <person name="Mitsumori M."/>
        </authorList>
    </citation>
    <scope>NUCLEOTIDE SEQUENCE</scope>
    <source>
        <strain evidence="2">DSM 11371</strain>
    </source>
</reference>
<name>A0AA37HUL1_SEGBR</name>
<dbReference type="RefSeq" id="WP_006282601.1">
    <property type="nucleotide sequence ID" value="NZ_BPTR01000001.1"/>
</dbReference>
<protein>
    <recommendedName>
        <fullName evidence="4">Lipocalin-like domain-containing protein</fullName>
    </recommendedName>
</protein>
<keyword evidence="1" id="KW-0732">Signal</keyword>
<evidence type="ECO:0000313" key="3">
    <source>
        <dbReference type="Proteomes" id="UP000887043"/>
    </source>
</evidence>
<gene>
    <name evidence="2" type="ORF">PRRU23_05700</name>
</gene>
<evidence type="ECO:0008006" key="4">
    <source>
        <dbReference type="Google" id="ProtNLM"/>
    </source>
</evidence>
<dbReference type="EMBL" id="BPTR01000001">
    <property type="protein sequence ID" value="GJG26870.1"/>
    <property type="molecule type" value="Genomic_DNA"/>
</dbReference>
<comment type="caution">
    <text evidence="2">The sequence shown here is derived from an EMBL/GenBank/DDBJ whole genome shotgun (WGS) entry which is preliminary data.</text>
</comment>
<evidence type="ECO:0000313" key="2">
    <source>
        <dbReference type="EMBL" id="GJG26870.1"/>
    </source>
</evidence>
<dbReference type="AlphaFoldDB" id="A0AA37HUL1"/>
<accession>A0AA37HUL1</accession>
<dbReference type="PROSITE" id="PS51257">
    <property type="entry name" value="PROKAR_LIPOPROTEIN"/>
    <property type="match status" value="1"/>
</dbReference>
<dbReference type="Proteomes" id="UP000887043">
    <property type="component" value="Unassembled WGS sequence"/>
</dbReference>
<sequence>MRKMMNWVLAAFFICGASAFTSCSNNDDNPVVDNSLAEKIVGKWIHADTDGEAVTTDMKSVYTFTKDGGSALKGFYSMSKTESGVWAYRQETDVTISGNTITMTSRLADGQQSVVELTAVTVSGDDLRFTAKTTLSKDGQVTATYGPRQERFTRAEADYTEAVVGLWEITFTSDNPEYESSVPYRELYRNDGTASFYDLIDGQWVEEETTYNEYFADGPLFCFRWQKSGQEGRHENWEIVSCTGSEMVNKAFHRRADGSTYTITAHLKKVE</sequence>